<dbReference type="EMBL" id="GBRH01243652">
    <property type="protein sequence ID" value="JAD54243.1"/>
    <property type="molecule type" value="Transcribed_RNA"/>
</dbReference>
<evidence type="ECO:0000313" key="1">
    <source>
        <dbReference type="EMBL" id="JAD54243.1"/>
    </source>
</evidence>
<name>A0A0A9AWJ8_ARUDO</name>
<reference evidence="1" key="1">
    <citation type="submission" date="2014-09" db="EMBL/GenBank/DDBJ databases">
        <authorList>
            <person name="Magalhaes I.L.F."/>
            <person name="Oliveira U."/>
            <person name="Santos F.R."/>
            <person name="Vidigal T.H.D.A."/>
            <person name="Brescovit A.D."/>
            <person name="Santos A.J."/>
        </authorList>
    </citation>
    <scope>NUCLEOTIDE SEQUENCE</scope>
    <source>
        <tissue evidence="1">Shoot tissue taken approximately 20 cm above the soil surface</tissue>
    </source>
</reference>
<dbReference type="AlphaFoldDB" id="A0A0A9AWJ8"/>
<reference evidence="1" key="2">
    <citation type="journal article" date="2015" name="Data Brief">
        <title>Shoot transcriptome of the giant reed, Arundo donax.</title>
        <authorList>
            <person name="Barrero R.A."/>
            <person name="Guerrero F.D."/>
            <person name="Moolhuijzen P."/>
            <person name="Goolsby J.A."/>
            <person name="Tidwell J."/>
            <person name="Bellgard S.E."/>
            <person name="Bellgard M.I."/>
        </authorList>
    </citation>
    <scope>NUCLEOTIDE SEQUENCE</scope>
    <source>
        <tissue evidence="1">Shoot tissue taken approximately 20 cm above the soil surface</tissue>
    </source>
</reference>
<accession>A0A0A9AWJ8</accession>
<organism evidence="1">
    <name type="scientific">Arundo donax</name>
    <name type="common">Giant reed</name>
    <name type="synonym">Donax arundinaceus</name>
    <dbReference type="NCBI Taxonomy" id="35708"/>
    <lineage>
        <taxon>Eukaryota</taxon>
        <taxon>Viridiplantae</taxon>
        <taxon>Streptophyta</taxon>
        <taxon>Embryophyta</taxon>
        <taxon>Tracheophyta</taxon>
        <taxon>Spermatophyta</taxon>
        <taxon>Magnoliopsida</taxon>
        <taxon>Liliopsida</taxon>
        <taxon>Poales</taxon>
        <taxon>Poaceae</taxon>
        <taxon>PACMAD clade</taxon>
        <taxon>Arundinoideae</taxon>
        <taxon>Arundineae</taxon>
        <taxon>Arundo</taxon>
    </lineage>
</organism>
<sequence>MLCVILRRDPFENGCKLSIWILNDYGGEQWDLKHTFNLQEMFGIHYISFDRCFLRRVIATHPECM</sequence>
<protein>
    <submittedName>
        <fullName evidence="1">Uncharacterized protein</fullName>
    </submittedName>
</protein>
<proteinExistence type="predicted"/>